<dbReference type="GO" id="GO:0008233">
    <property type="term" value="F:peptidase activity"/>
    <property type="evidence" value="ECO:0007669"/>
    <property type="project" value="UniProtKB-KW"/>
</dbReference>
<evidence type="ECO:0000256" key="5">
    <source>
        <dbReference type="ARBA" id="ARBA00022801"/>
    </source>
</evidence>
<feature type="transmembrane region" description="Helical" evidence="8">
    <location>
        <begin position="138"/>
        <end position="155"/>
    </location>
</feature>
<keyword evidence="7 8" id="KW-0472">Membrane</keyword>
<evidence type="ECO:0000256" key="2">
    <source>
        <dbReference type="ARBA" id="ARBA00022654"/>
    </source>
</evidence>
<sequence>MKRVFAFLTDYLIKKGLVQEEDRPIYEYGFQILIEIFLWVLCCTIIAALTCSLIELCIFFIIFFPIRSYAGGFHFRKFSVCLPFSCTTFLIIIYLSRIIIMPRGLQLCNSFFLLGLIFIGNIKENENSDLEIYCKKRLRLYLMLNIGIGVVLFEFCEQQVLNVYMETLLLIVISSVLQNRKSFLKD</sequence>
<evidence type="ECO:0000256" key="1">
    <source>
        <dbReference type="ARBA" id="ARBA00022475"/>
    </source>
</evidence>
<keyword evidence="1" id="KW-1003">Cell membrane</keyword>
<keyword evidence="4 8" id="KW-0812">Transmembrane</keyword>
<evidence type="ECO:0000313" key="10">
    <source>
        <dbReference type="Proteomes" id="UP001199355"/>
    </source>
</evidence>
<dbReference type="EMBL" id="JAJEQF010000048">
    <property type="protein sequence ID" value="MCC2168849.1"/>
    <property type="molecule type" value="Genomic_DNA"/>
</dbReference>
<accession>A0AAE3AZI2</accession>
<evidence type="ECO:0000256" key="4">
    <source>
        <dbReference type="ARBA" id="ARBA00022692"/>
    </source>
</evidence>
<keyword evidence="2" id="KW-0673">Quorum sensing</keyword>
<keyword evidence="5" id="KW-0378">Hydrolase</keyword>
<evidence type="ECO:0000256" key="6">
    <source>
        <dbReference type="ARBA" id="ARBA00022989"/>
    </source>
</evidence>
<dbReference type="AlphaFoldDB" id="A0AAE3AZI2"/>
<evidence type="ECO:0000256" key="8">
    <source>
        <dbReference type="SAM" id="Phobius"/>
    </source>
</evidence>
<dbReference type="InterPro" id="IPR006741">
    <property type="entry name" value="AgrB"/>
</dbReference>
<dbReference type="GO" id="GO:0009372">
    <property type="term" value="P:quorum sensing"/>
    <property type="evidence" value="ECO:0007669"/>
    <property type="project" value="UniProtKB-KW"/>
</dbReference>
<gene>
    <name evidence="9" type="ORF">LKD45_14345</name>
</gene>
<keyword evidence="6 8" id="KW-1133">Transmembrane helix</keyword>
<keyword evidence="3" id="KW-0645">Protease</keyword>
<dbReference type="RefSeq" id="WP_021915586.1">
    <property type="nucleotide sequence ID" value="NZ_JAJEQF010000048.1"/>
</dbReference>
<feature type="transmembrane region" description="Helical" evidence="8">
    <location>
        <begin position="36"/>
        <end position="66"/>
    </location>
</feature>
<proteinExistence type="predicted"/>
<evidence type="ECO:0000256" key="7">
    <source>
        <dbReference type="ARBA" id="ARBA00023136"/>
    </source>
</evidence>
<name>A0AAE3AZI2_9FIRM</name>
<evidence type="ECO:0000256" key="3">
    <source>
        <dbReference type="ARBA" id="ARBA00022670"/>
    </source>
</evidence>
<comment type="caution">
    <text evidence="9">The sequence shown here is derived from an EMBL/GenBank/DDBJ whole genome shotgun (WGS) entry which is preliminary data.</text>
</comment>
<dbReference type="GO" id="GO:0006508">
    <property type="term" value="P:proteolysis"/>
    <property type="evidence" value="ECO:0007669"/>
    <property type="project" value="UniProtKB-KW"/>
</dbReference>
<protein>
    <submittedName>
        <fullName evidence="9">Accessory gene regulator B family protein</fullName>
    </submittedName>
</protein>
<reference evidence="9 10" key="1">
    <citation type="submission" date="2021-10" db="EMBL/GenBank/DDBJ databases">
        <title>Anaerobic single-cell dispensing facilitates the cultivation of human gut bacteria.</title>
        <authorList>
            <person name="Afrizal A."/>
        </authorList>
    </citation>
    <scope>NUCLEOTIDE SEQUENCE [LARGE SCALE GENOMIC DNA]</scope>
    <source>
        <strain evidence="9 10">CLA-AA-H244</strain>
    </source>
</reference>
<dbReference type="GO" id="GO:0016020">
    <property type="term" value="C:membrane"/>
    <property type="evidence" value="ECO:0007669"/>
    <property type="project" value="InterPro"/>
</dbReference>
<dbReference type="Pfam" id="PF04647">
    <property type="entry name" value="AgrB"/>
    <property type="match status" value="1"/>
</dbReference>
<feature type="transmembrane region" description="Helical" evidence="8">
    <location>
        <begin position="78"/>
        <end position="98"/>
    </location>
</feature>
<feature type="transmembrane region" description="Helical" evidence="8">
    <location>
        <begin position="161"/>
        <end position="177"/>
    </location>
</feature>
<feature type="transmembrane region" description="Helical" evidence="8">
    <location>
        <begin position="104"/>
        <end position="122"/>
    </location>
</feature>
<organism evidence="9 10">
    <name type="scientific">Gallintestinimicrobium propionicum</name>
    <dbReference type="NCBI Taxonomy" id="2981770"/>
    <lineage>
        <taxon>Bacteria</taxon>
        <taxon>Bacillati</taxon>
        <taxon>Bacillota</taxon>
        <taxon>Clostridia</taxon>
        <taxon>Lachnospirales</taxon>
        <taxon>Lachnospiraceae</taxon>
        <taxon>Gallintestinimicrobium</taxon>
    </lineage>
</organism>
<keyword evidence="10" id="KW-1185">Reference proteome</keyword>
<evidence type="ECO:0000313" key="9">
    <source>
        <dbReference type="EMBL" id="MCC2168849.1"/>
    </source>
</evidence>
<dbReference type="Proteomes" id="UP001199355">
    <property type="component" value="Unassembled WGS sequence"/>
</dbReference>